<dbReference type="Gene3D" id="1.25.40.20">
    <property type="entry name" value="Ankyrin repeat-containing domain"/>
    <property type="match status" value="1"/>
</dbReference>
<feature type="compositionally biased region" description="Acidic residues" evidence="4">
    <location>
        <begin position="170"/>
        <end position="181"/>
    </location>
</feature>
<keyword evidence="2 3" id="KW-0040">ANK repeat</keyword>
<evidence type="ECO:0000256" key="4">
    <source>
        <dbReference type="SAM" id="MobiDB-lite"/>
    </source>
</evidence>
<keyword evidence="1" id="KW-0677">Repeat</keyword>
<dbReference type="SUPFAM" id="SSF48403">
    <property type="entry name" value="Ankyrin repeat"/>
    <property type="match status" value="1"/>
</dbReference>
<dbReference type="OrthoDB" id="9995210at2759"/>
<dbReference type="InterPro" id="IPR002110">
    <property type="entry name" value="Ankyrin_rpt"/>
</dbReference>
<dbReference type="EMBL" id="SRRM01000020">
    <property type="protein sequence ID" value="TKY85329.1"/>
    <property type="molecule type" value="Genomic_DNA"/>
</dbReference>
<dbReference type="KEGG" id="sgra:EX895_005491"/>
<dbReference type="SMART" id="SM00248">
    <property type="entry name" value="ANK"/>
    <property type="match status" value="3"/>
</dbReference>
<evidence type="ECO:0000313" key="5">
    <source>
        <dbReference type="EMBL" id="TKY85329.1"/>
    </source>
</evidence>
<name>A0A4V6ET61_9BASI</name>
<accession>A0A4V6ET61</accession>
<comment type="caution">
    <text evidence="5">The sequence shown here is derived from an EMBL/GenBank/DDBJ whole genome shotgun (WGS) entry which is preliminary data.</text>
</comment>
<protein>
    <submittedName>
        <fullName evidence="5">Uncharacterized protein</fullName>
    </submittedName>
</protein>
<dbReference type="Proteomes" id="UP000306050">
    <property type="component" value="Chromosome SGRAM_7"/>
</dbReference>
<dbReference type="RefSeq" id="XP_029737314.1">
    <property type="nucleotide sequence ID" value="XM_029886083.1"/>
</dbReference>
<reference evidence="5 6" key="1">
    <citation type="submission" date="2019-05" db="EMBL/GenBank/DDBJ databases">
        <title>Sporisorium graminicola CBS 10092 draft sequencing and annotation.</title>
        <authorList>
            <person name="Solano-Gonzalez S."/>
            <person name="Caddick M.X."/>
            <person name="Darby A."/>
        </authorList>
    </citation>
    <scope>NUCLEOTIDE SEQUENCE [LARGE SCALE GENOMIC DNA]</scope>
    <source>
        <strain evidence="5 6">CBS 10092</strain>
    </source>
</reference>
<evidence type="ECO:0000313" key="6">
    <source>
        <dbReference type="Proteomes" id="UP000306050"/>
    </source>
</evidence>
<proteinExistence type="predicted"/>
<dbReference type="PANTHER" id="PTHR24201">
    <property type="entry name" value="ANK_REP_REGION DOMAIN-CONTAINING PROTEIN"/>
    <property type="match status" value="1"/>
</dbReference>
<feature type="region of interest" description="Disordered" evidence="4">
    <location>
        <begin position="167"/>
        <end position="197"/>
    </location>
</feature>
<evidence type="ECO:0000256" key="2">
    <source>
        <dbReference type="ARBA" id="ARBA00023043"/>
    </source>
</evidence>
<dbReference type="GeneID" id="40728386"/>
<dbReference type="Pfam" id="PF12796">
    <property type="entry name" value="Ank_2"/>
    <property type="match status" value="1"/>
</dbReference>
<sequence>MADQEHDDSVHQIDVQNKRLLHAARTDDLELLQEIISSGAFDANHSDGVGRNALHYAASSQSTQVLPEILNLEIDVDYQDRTNADTPLHAAVNVDIPDGEAGKEVEEIRNWIVNELLEAGADPTIPNKDGDLPADLLAYGTKSRSELGQELVARLKRGQAEINVNASDIANDDDVADDDEGESKRFASLIQTDAPAS</sequence>
<dbReference type="InterPro" id="IPR050776">
    <property type="entry name" value="Ank_Repeat/CDKN_Inhibitor"/>
</dbReference>
<organism evidence="5 6">
    <name type="scientific">Sporisorium graminicola</name>
    <dbReference type="NCBI Taxonomy" id="280036"/>
    <lineage>
        <taxon>Eukaryota</taxon>
        <taxon>Fungi</taxon>
        <taxon>Dikarya</taxon>
        <taxon>Basidiomycota</taxon>
        <taxon>Ustilaginomycotina</taxon>
        <taxon>Ustilaginomycetes</taxon>
        <taxon>Ustilaginales</taxon>
        <taxon>Ustilaginaceae</taxon>
        <taxon>Sporisorium</taxon>
    </lineage>
</organism>
<feature type="repeat" description="ANK" evidence="3">
    <location>
        <begin position="49"/>
        <end position="81"/>
    </location>
</feature>
<keyword evidence="6" id="KW-1185">Reference proteome</keyword>
<evidence type="ECO:0000256" key="1">
    <source>
        <dbReference type="ARBA" id="ARBA00022737"/>
    </source>
</evidence>
<dbReference type="AlphaFoldDB" id="A0A4V6ET61"/>
<gene>
    <name evidence="5" type="ORF">EX895_005491</name>
</gene>
<dbReference type="PROSITE" id="PS50088">
    <property type="entry name" value="ANK_REPEAT"/>
    <property type="match status" value="1"/>
</dbReference>
<evidence type="ECO:0000256" key="3">
    <source>
        <dbReference type="PROSITE-ProRule" id="PRU00023"/>
    </source>
</evidence>
<dbReference type="InterPro" id="IPR036770">
    <property type="entry name" value="Ankyrin_rpt-contain_sf"/>
</dbReference>